<gene>
    <name evidence="5" type="ORF">NECAME_19375</name>
</gene>
<feature type="non-terminal residue" evidence="5">
    <location>
        <position position="179"/>
    </location>
</feature>
<protein>
    <submittedName>
        <fullName evidence="5">Nematode cuticle collagen domain protein</fullName>
    </submittedName>
</protein>
<dbReference type="KEGG" id="nai:NECAME_19375"/>
<evidence type="ECO:0000259" key="4">
    <source>
        <dbReference type="SMART" id="SM01088"/>
    </source>
</evidence>
<keyword evidence="3" id="KW-0472">Membrane</keyword>
<sequence>MSSTTVGAASLATAVATLVALVGVAMIVRDIDDMRSEIETSMKEVKVVADDTWERLMMTQFPAGSGQKVATFKTLFGRNKRQAQCQCGTQQQGCPAGPPGPPGQPGAQGLDGLTGDDGRPGARGISLAATQDIPGGCIKCPPGPPGQPGGPGSQGPPGQPGGKGPMGPSGNDGGAGTPG</sequence>
<evidence type="ECO:0000256" key="3">
    <source>
        <dbReference type="SAM" id="Phobius"/>
    </source>
</evidence>
<evidence type="ECO:0000256" key="2">
    <source>
        <dbReference type="SAM" id="MobiDB-lite"/>
    </source>
</evidence>
<dbReference type="GO" id="GO:0005581">
    <property type="term" value="C:collagen trimer"/>
    <property type="evidence" value="ECO:0007669"/>
    <property type="project" value="UniProtKB-KW"/>
</dbReference>
<evidence type="ECO:0000256" key="1">
    <source>
        <dbReference type="ARBA" id="ARBA00022737"/>
    </source>
</evidence>
<keyword evidence="3" id="KW-1133">Transmembrane helix</keyword>
<dbReference type="AlphaFoldDB" id="W2SNY2"/>
<dbReference type="OrthoDB" id="5875696at2759"/>
<dbReference type="SMART" id="SM01088">
    <property type="entry name" value="Col_cuticle_N"/>
    <property type="match status" value="1"/>
</dbReference>
<feature type="domain" description="Nematode cuticle collagen N-terminal" evidence="4">
    <location>
        <begin position="6"/>
        <end position="56"/>
    </location>
</feature>
<reference evidence="6" key="1">
    <citation type="journal article" date="2014" name="Nat. Genet.">
        <title>Genome of the human hookworm Necator americanus.</title>
        <authorList>
            <person name="Tang Y.T."/>
            <person name="Gao X."/>
            <person name="Rosa B.A."/>
            <person name="Abubucker S."/>
            <person name="Hallsworth-Pepin K."/>
            <person name="Martin J."/>
            <person name="Tyagi R."/>
            <person name="Heizer E."/>
            <person name="Zhang X."/>
            <person name="Bhonagiri-Palsikar V."/>
            <person name="Minx P."/>
            <person name="Warren W.C."/>
            <person name="Wang Q."/>
            <person name="Zhan B."/>
            <person name="Hotez P.J."/>
            <person name="Sternberg P.W."/>
            <person name="Dougall A."/>
            <person name="Gaze S.T."/>
            <person name="Mulvenna J."/>
            <person name="Sotillo J."/>
            <person name="Ranganathan S."/>
            <person name="Rabelo E.M."/>
            <person name="Wilson R.K."/>
            <person name="Felgner P.L."/>
            <person name="Bethony J."/>
            <person name="Hawdon J.M."/>
            <person name="Gasser R.B."/>
            <person name="Loukas A."/>
            <person name="Mitreva M."/>
        </authorList>
    </citation>
    <scope>NUCLEOTIDE SEQUENCE [LARGE SCALE GENOMIC DNA]</scope>
</reference>
<organism evidence="5 6">
    <name type="scientific">Necator americanus</name>
    <name type="common">Human hookworm</name>
    <dbReference type="NCBI Taxonomy" id="51031"/>
    <lineage>
        <taxon>Eukaryota</taxon>
        <taxon>Metazoa</taxon>
        <taxon>Ecdysozoa</taxon>
        <taxon>Nematoda</taxon>
        <taxon>Chromadorea</taxon>
        <taxon>Rhabditida</taxon>
        <taxon>Rhabditina</taxon>
        <taxon>Rhabditomorpha</taxon>
        <taxon>Strongyloidea</taxon>
        <taxon>Ancylostomatidae</taxon>
        <taxon>Bunostominae</taxon>
        <taxon>Necator</taxon>
    </lineage>
</organism>
<evidence type="ECO:0000313" key="6">
    <source>
        <dbReference type="Proteomes" id="UP000053676"/>
    </source>
</evidence>
<dbReference type="GO" id="GO:0042302">
    <property type="term" value="F:structural constituent of cuticle"/>
    <property type="evidence" value="ECO:0007669"/>
    <property type="project" value="InterPro"/>
</dbReference>
<keyword evidence="1" id="KW-0677">Repeat</keyword>
<keyword evidence="6" id="KW-1185">Reference proteome</keyword>
<keyword evidence="3" id="KW-0812">Transmembrane</keyword>
<feature type="transmembrane region" description="Helical" evidence="3">
    <location>
        <begin position="6"/>
        <end position="28"/>
    </location>
</feature>
<dbReference type="Pfam" id="PF01484">
    <property type="entry name" value="Col_cuticle_N"/>
    <property type="match status" value="1"/>
</dbReference>
<keyword evidence="5" id="KW-0176">Collagen</keyword>
<feature type="region of interest" description="Disordered" evidence="2">
    <location>
        <begin position="89"/>
        <end position="179"/>
    </location>
</feature>
<evidence type="ECO:0000313" key="5">
    <source>
        <dbReference type="EMBL" id="ETN71345.1"/>
    </source>
</evidence>
<dbReference type="InterPro" id="IPR002486">
    <property type="entry name" value="Col_cuticle_N"/>
</dbReference>
<dbReference type="PANTHER" id="PTHR24637">
    <property type="entry name" value="COLLAGEN"/>
    <property type="match status" value="1"/>
</dbReference>
<feature type="compositionally biased region" description="Gly residues" evidence="2">
    <location>
        <begin position="149"/>
        <end position="179"/>
    </location>
</feature>
<dbReference type="Proteomes" id="UP000053676">
    <property type="component" value="Unassembled WGS sequence"/>
</dbReference>
<proteinExistence type="predicted"/>
<accession>W2SNY2</accession>
<dbReference type="PANTHER" id="PTHR24637:SF377">
    <property type="entry name" value="COLLAGEN TYPE IX ALPHA 1 CHAIN"/>
    <property type="match status" value="1"/>
</dbReference>
<name>W2SNY2_NECAM</name>
<dbReference type="EMBL" id="KI668661">
    <property type="protein sequence ID" value="ETN71345.1"/>
    <property type="molecule type" value="Genomic_DNA"/>
</dbReference>